<dbReference type="EMBL" id="KN824956">
    <property type="protein sequence ID" value="KIK97011.1"/>
    <property type="molecule type" value="Genomic_DNA"/>
</dbReference>
<feature type="region of interest" description="Disordered" evidence="1">
    <location>
        <begin position="86"/>
        <end position="112"/>
    </location>
</feature>
<dbReference type="HOGENOM" id="CLU_2146668_0_0_1"/>
<evidence type="ECO:0000313" key="2">
    <source>
        <dbReference type="EMBL" id="KIK97011.1"/>
    </source>
</evidence>
<reference evidence="2 3" key="1">
    <citation type="submission" date="2014-04" db="EMBL/GenBank/DDBJ databases">
        <authorList>
            <consortium name="DOE Joint Genome Institute"/>
            <person name="Kuo A."/>
            <person name="Kohler A."/>
            <person name="Jargeat P."/>
            <person name="Nagy L.G."/>
            <person name="Floudas D."/>
            <person name="Copeland A."/>
            <person name="Barry K.W."/>
            <person name="Cichocki N."/>
            <person name="Veneault-Fourrey C."/>
            <person name="LaButti K."/>
            <person name="Lindquist E.A."/>
            <person name="Lipzen A."/>
            <person name="Lundell T."/>
            <person name="Morin E."/>
            <person name="Murat C."/>
            <person name="Sun H."/>
            <person name="Tunlid A."/>
            <person name="Henrissat B."/>
            <person name="Grigoriev I.V."/>
            <person name="Hibbett D.S."/>
            <person name="Martin F."/>
            <person name="Nordberg H.P."/>
            <person name="Cantor M.N."/>
            <person name="Hua S.X."/>
        </authorList>
    </citation>
    <scope>NUCLEOTIDE SEQUENCE [LARGE SCALE GENOMIC DNA]</scope>
    <source>
        <strain evidence="2 3">Ve08.2h10</strain>
    </source>
</reference>
<sequence>MIRVTDSKDSGARNTSTISRLVVMRKSRAVKSSSTSCIHLNFVQTLIISRKEPIGSRIGYSRRVARSLLPVTRIITPGVPEVCSSAYQASAGNPGRSWTHRLPSGTLQNPYR</sequence>
<reference evidence="3" key="2">
    <citation type="submission" date="2015-01" db="EMBL/GenBank/DDBJ databases">
        <title>Evolutionary Origins and Diversification of the Mycorrhizal Mutualists.</title>
        <authorList>
            <consortium name="DOE Joint Genome Institute"/>
            <consortium name="Mycorrhizal Genomics Consortium"/>
            <person name="Kohler A."/>
            <person name="Kuo A."/>
            <person name="Nagy L.G."/>
            <person name="Floudas D."/>
            <person name="Copeland A."/>
            <person name="Barry K.W."/>
            <person name="Cichocki N."/>
            <person name="Veneault-Fourrey C."/>
            <person name="LaButti K."/>
            <person name="Lindquist E.A."/>
            <person name="Lipzen A."/>
            <person name="Lundell T."/>
            <person name="Morin E."/>
            <person name="Murat C."/>
            <person name="Riley R."/>
            <person name="Ohm R."/>
            <person name="Sun H."/>
            <person name="Tunlid A."/>
            <person name="Henrissat B."/>
            <person name="Grigoriev I.V."/>
            <person name="Hibbett D.S."/>
            <person name="Martin F."/>
        </authorList>
    </citation>
    <scope>NUCLEOTIDE SEQUENCE [LARGE SCALE GENOMIC DNA]</scope>
    <source>
        <strain evidence="3">Ve08.2h10</strain>
    </source>
</reference>
<protein>
    <submittedName>
        <fullName evidence="2">Uncharacterized protein</fullName>
    </submittedName>
</protein>
<name>A0A0D0E0N5_9AGAM</name>
<evidence type="ECO:0000313" key="3">
    <source>
        <dbReference type="Proteomes" id="UP000054538"/>
    </source>
</evidence>
<dbReference type="InParanoid" id="A0A0D0E0N5"/>
<proteinExistence type="predicted"/>
<accession>A0A0D0E0N5</accession>
<dbReference type="AlphaFoldDB" id="A0A0D0E0N5"/>
<evidence type="ECO:0000256" key="1">
    <source>
        <dbReference type="SAM" id="MobiDB-lite"/>
    </source>
</evidence>
<dbReference type="Proteomes" id="UP000054538">
    <property type="component" value="Unassembled WGS sequence"/>
</dbReference>
<keyword evidence="3" id="KW-1185">Reference proteome</keyword>
<gene>
    <name evidence="2" type="ORF">PAXRUDRAFT_259759</name>
</gene>
<organism evidence="2 3">
    <name type="scientific">Paxillus rubicundulus Ve08.2h10</name>
    <dbReference type="NCBI Taxonomy" id="930991"/>
    <lineage>
        <taxon>Eukaryota</taxon>
        <taxon>Fungi</taxon>
        <taxon>Dikarya</taxon>
        <taxon>Basidiomycota</taxon>
        <taxon>Agaricomycotina</taxon>
        <taxon>Agaricomycetes</taxon>
        <taxon>Agaricomycetidae</taxon>
        <taxon>Boletales</taxon>
        <taxon>Paxilineae</taxon>
        <taxon>Paxillaceae</taxon>
        <taxon>Paxillus</taxon>
    </lineage>
</organism>